<evidence type="ECO:0000256" key="2">
    <source>
        <dbReference type="ARBA" id="ARBA00006185"/>
    </source>
</evidence>
<dbReference type="Pfam" id="PF04109">
    <property type="entry name" value="ATG9"/>
    <property type="match status" value="1"/>
</dbReference>
<feature type="region of interest" description="Disordered" evidence="10">
    <location>
        <begin position="989"/>
        <end position="1021"/>
    </location>
</feature>
<feature type="compositionally biased region" description="Polar residues" evidence="10">
    <location>
        <begin position="1083"/>
        <end position="1103"/>
    </location>
</feature>
<evidence type="ECO:0000256" key="5">
    <source>
        <dbReference type="ARBA" id="ARBA00022692"/>
    </source>
</evidence>
<keyword evidence="4" id="KW-0813">Transport</keyword>
<evidence type="ECO:0000256" key="1">
    <source>
        <dbReference type="ARBA" id="ARBA00004511"/>
    </source>
</evidence>
<organism evidence="12">
    <name type="scientific">Pseudo-nitzschia delicatissima</name>
    <dbReference type="NCBI Taxonomy" id="44447"/>
    <lineage>
        <taxon>Eukaryota</taxon>
        <taxon>Sar</taxon>
        <taxon>Stramenopiles</taxon>
        <taxon>Ochrophyta</taxon>
        <taxon>Bacillariophyta</taxon>
        <taxon>Bacillariophyceae</taxon>
        <taxon>Bacillariophycidae</taxon>
        <taxon>Bacillariales</taxon>
        <taxon>Bacillariaceae</taxon>
        <taxon>Pseudo-nitzschia</taxon>
    </lineage>
</organism>
<feature type="transmembrane region" description="Helical" evidence="11">
    <location>
        <begin position="654"/>
        <end position="673"/>
    </location>
</feature>
<evidence type="ECO:0000256" key="11">
    <source>
        <dbReference type="SAM" id="Phobius"/>
    </source>
</evidence>
<sequence>MADHSRIQHRYHALPAVSTVDAGAEAHEDGDVVWDQLNDAQSREVQQHESRFYNGDRYGRDNPLSIAWSMAHQTANSAGTAVRQTAEKARDAVVEWQQNQLHNDYYNAARRRNGDNANLNDVADEFDLQFGIQDLLRRGGESSLSMDAAAENHSYVNGNRNGVAHREEILPAQENKKEEQPLKGYPFVLLKEGRDVPDRNNYNLHNRSERDRWGVVGNLDVFLTHLYKYYYHRGLTPMLCSFLVETTCLLFTIWLTRLLLIDVNWPKLLTMNCDEEFDNTNDNGEESNSGCHSHLSDYARTDPLSWTAYLLIHGYTFLLLVYAIFKSWVFYQDFFGYALQCRTILHDKLGLSERKLHSGALSWDDVVTKLAEGQESGSYKIIQHPTNTVSPFRTRPPSSHHSKFAPMQSVSEDVEAQDHMGEQSQSTQPIPTPVANEGATTTPSAPPAAAFDLPTNPSKLQHHQNQSLLDPLQIAQRIMRKENFMLAFWNAGLLDCTKIVFPWSGGSDGTQRHYWCGVLEWSFYQCVLNFMFNHKYELRPAFCLDSDALKRRLKVCGIVLLCFLPFLLVFMVLHFFLSHVYDSKMGSTAGNDKKNGTGGVMGNPRWSSAAIWQFREFNELPHAFEKRIEPSYNAASEYCKLFGTSEYLAALGRLFKFFGGSIGGILFVLGVVVNDDLLLHVQFGGRNLLWYAGIAGITYSVGKALEPTKEATLSAARNNIFEDMDTALKNISQHTHYYPEHWKGRGWDTKVYASFKTLFDVEVKLFLHELSALILTPYILYFRLSEKASDICEFCLVSKAKLVLSANNSTVNGGGGIVAGDVCGFSTFDFDTFGDEAWEGRTLGRSVMLERQRQEQGGGGGESLTESIMRTGNLEDATRMHPKPRARHGKMEKSFFTFKAAHPNWDACFPPSGQSLVNRVEEYRVSTEQAMIARERELHAQAAMRQLETLARIEEEQSNQHASQHARMAYQTNIRWNDQHYVADPVQAPPVDAFAGSRSQSPLSPPPLRRATSPLPPTVQNTPQTQAEVVTLHIKEIPSSLPPSTEKPVAGNSSPEISLPFSPGNSTSAKAEPLRSSRESSDFVDNSEYNNSLAVPDNPSTLESHPFEYQNGGSALSNTSVAIPQQSSSSRYGLALSSSGLSSSLQQDRRDSQAQYNWLERFHEHLEKQEEEAQHQNGVPSEGENKNISGDGGSRSTSSSS</sequence>
<feature type="region of interest" description="Disordered" evidence="10">
    <location>
        <begin position="378"/>
        <end position="450"/>
    </location>
</feature>
<accession>A0A7S0TCB0</accession>
<comment type="similarity">
    <text evidence="2">Belongs to the ATG9 family.</text>
</comment>
<feature type="compositionally biased region" description="Basic and acidic residues" evidence="10">
    <location>
        <begin position="1072"/>
        <end position="1081"/>
    </location>
</feature>
<dbReference type="GO" id="GO:0034497">
    <property type="term" value="P:protein localization to phagophore assembly site"/>
    <property type="evidence" value="ECO:0007669"/>
    <property type="project" value="TreeGrafter"/>
</dbReference>
<gene>
    <name evidence="12" type="ORF">PDEL0327_LOCUS1499</name>
</gene>
<feature type="compositionally biased region" description="Basic and acidic residues" evidence="10">
    <location>
        <begin position="1160"/>
        <end position="1174"/>
    </location>
</feature>
<name>A0A7S0TCB0_9STRA</name>
<dbReference type="GO" id="GO:0034045">
    <property type="term" value="C:phagophore assembly site membrane"/>
    <property type="evidence" value="ECO:0007669"/>
    <property type="project" value="UniProtKB-SubCell"/>
</dbReference>
<dbReference type="AlphaFoldDB" id="A0A7S0TCB0"/>
<comment type="subcellular location">
    <subcellularLocation>
        <location evidence="1">Preautophagosomal structure membrane</location>
        <topology evidence="1">Multi-pass membrane protein</topology>
    </subcellularLocation>
</comment>
<dbReference type="GO" id="GO:0061709">
    <property type="term" value="P:reticulophagy"/>
    <property type="evidence" value="ECO:0007669"/>
    <property type="project" value="TreeGrafter"/>
</dbReference>
<evidence type="ECO:0000256" key="4">
    <source>
        <dbReference type="ARBA" id="ARBA00022448"/>
    </source>
</evidence>
<feature type="transmembrane region" description="Helical" evidence="11">
    <location>
        <begin position="555"/>
        <end position="577"/>
    </location>
</feature>
<keyword evidence="7" id="KW-0072">Autophagy</keyword>
<feature type="compositionally biased region" description="Low complexity" evidence="10">
    <location>
        <begin position="439"/>
        <end position="450"/>
    </location>
</feature>
<protein>
    <recommendedName>
        <fullName evidence="3">Autophagy-related protein 9</fullName>
    </recommendedName>
</protein>
<evidence type="ECO:0000313" key="12">
    <source>
        <dbReference type="EMBL" id="CAD8730006.1"/>
    </source>
</evidence>
<evidence type="ECO:0000256" key="10">
    <source>
        <dbReference type="SAM" id="MobiDB-lite"/>
    </source>
</evidence>
<dbReference type="GO" id="GO:0034727">
    <property type="term" value="P:piecemeal microautophagy of the nucleus"/>
    <property type="evidence" value="ECO:0007669"/>
    <property type="project" value="TreeGrafter"/>
</dbReference>
<dbReference type="PANTHER" id="PTHR13038:SF10">
    <property type="entry name" value="AUTOPHAGY-RELATED PROTEIN 9"/>
    <property type="match status" value="1"/>
</dbReference>
<dbReference type="InterPro" id="IPR007241">
    <property type="entry name" value="Autophagy-rel_prot_9"/>
</dbReference>
<dbReference type="GO" id="GO:0006869">
    <property type="term" value="P:lipid transport"/>
    <property type="evidence" value="ECO:0007669"/>
    <property type="project" value="UniProtKB-KW"/>
</dbReference>
<dbReference type="PANTHER" id="PTHR13038">
    <property type="entry name" value="APG9 AUTOPHAGY 9"/>
    <property type="match status" value="1"/>
</dbReference>
<keyword evidence="9 11" id="KW-0472">Membrane</keyword>
<reference evidence="12" key="1">
    <citation type="submission" date="2021-01" db="EMBL/GenBank/DDBJ databases">
        <authorList>
            <person name="Corre E."/>
            <person name="Pelletier E."/>
            <person name="Niang G."/>
            <person name="Scheremetjew M."/>
            <person name="Finn R."/>
            <person name="Kale V."/>
            <person name="Holt S."/>
            <person name="Cochrane G."/>
            <person name="Meng A."/>
            <person name="Brown T."/>
            <person name="Cohen L."/>
        </authorList>
    </citation>
    <scope>NUCLEOTIDE SEQUENCE</scope>
    <source>
        <strain evidence="12">B596</strain>
    </source>
</reference>
<evidence type="ECO:0000256" key="3">
    <source>
        <dbReference type="ARBA" id="ARBA00018074"/>
    </source>
</evidence>
<dbReference type="GO" id="GO:0005776">
    <property type="term" value="C:autophagosome"/>
    <property type="evidence" value="ECO:0007669"/>
    <property type="project" value="TreeGrafter"/>
</dbReference>
<feature type="compositionally biased region" description="Polar residues" evidence="10">
    <location>
        <begin position="384"/>
        <end position="397"/>
    </location>
</feature>
<feature type="region of interest" description="Disordered" evidence="10">
    <location>
        <begin position="1038"/>
        <end position="1113"/>
    </location>
</feature>
<keyword evidence="5 11" id="KW-0812">Transmembrane</keyword>
<dbReference type="EMBL" id="HBFG01001985">
    <property type="protein sequence ID" value="CAD8730006.1"/>
    <property type="molecule type" value="Transcribed_RNA"/>
</dbReference>
<dbReference type="GO" id="GO:0000422">
    <property type="term" value="P:autophagy of mitochondrion"/>
    <property type="evidence" value="ECO:0007669"/>
    <property type="project" value="TreeGrafter"/>
</dbReference>
<feature type="transmembrane region" description="Helical" evidence="11">
    <location>
        <begin position="306"/>
        <end position="325"/>
    </location>
</feature>
<keyword evidence="6 11" id="KW-1133">Transmembrane helix</keyword>
<evidence type="ECO:0000256" key="8">
    <source>
        <dbReference type="ARBA" id="ARBA00023055"/>
    </source>
</evidence>
<feature type="region of interest" description="Disordered" evidence="10">
    <location>
        <begin position="1141"/>
        <end position="1201"/>
    </location>
</feature>
<feature type="transmembrane region" description="Helical" evidence="11">
    <location>
        <begin position="238"/>
        <end position="261"/>
    </location>
</feature>
<evidence type="ECO:0000256" key="6">
    <source>
        <dbReference type="ARBA" id="ARBA00022989"/>
    </source>
</evidence>
<keyword evidence="8" id="KW-0445">Lipid transport</keyword>
<evidence type="ECO:0000256" key="9">
    <source>
        <dbReference type="ARBA" id="ARBA00023136"/>
    </source>
</evidence>
<proteinExistence type="inferred from homology"/>
<evidence type="ECO:0000256" key="7">
    <source>
        <dbReference type="ARBA" id="ARBA00023006"/>
    </source>
</evidence>